<feature type="region of interest" description="Disordered" evidence="1">
    <location>
        <begin position="110"/>
        <end position="130"/>
    </location>
</feature>
<sequence length="151" mass="16564">MKQADSFPFDVFWVSCRQRSPKTRSTRASDYHAYQLWYTLFQKVQSINPPSAAVGRCYSFRPASDRSLAGDALSTVVVAYASIPMFETLGAIAPVSPLGSSNWLPHLGDNPVGDAPSPGHDGQCGVGARPSRERELSTTWRFSASCARHHF</sequence>
<keyword evidence="3" id="KW-1185">Reference proteome</keyword>
<protein>
    <submittedName>
        <fullName evidence="2">Uncharacterized protein</fullName>
    </submittedName>
</protein>
<dbReference type="EMBL" id="CAKXZS010000034">
    <property type="protein sequence ID" value="CAH2405652.1"/>
    <property type="molecule type" value="Genomic_DNA"/>
</dbReference>
<comment type="caution">
    <text evidence="2">The sequence shown here is derived from an EMBL/GenBank/DDBJ whole genome shotgun (WGS) entry which is preliminary data.</text>
</comment>
<reference evidence="2" key="1">
    <citation type="submission" date="2022-03" db="EMBL/GenBank/DDBJ databases">
        <authorList>
            <person name="Brunel B."/>
        </authorList>
    </citation>
    <scope>NUCLEOTIDE SEQUENCE</scope>
    <source>
        <strain evidence="2">STM4922sample</strain>
    </source>
</reference>
<evidence type="ECO:0000313" key="2">
    <source>
        <dbReference type="EMBL" id="CAH2405652.1"/>
    </source>
</evidence>
<evidence type="ECO:0000256" key="1">
    <source>
        <dbReference type="SAM" id="MobiDB-lite"/>
    </source>
</evidence>
<proteinExistence type="predicted"/>
<dbReference type="Proteomes" id="UP001152604">
    <property type="component" value="Unassembled WGS sequence"/>
</dbReference>
<organism evidence="2 3">
    <name type="scientific">Mesorhizobium ventifaucium</name>
    <dbReference type="NCBI Taxonomy" id="666020"/>
    <lineage>
        <taxon>Bacteria</taxon>
        <taxon>Pseudomonadati</taxon>
        <taxon>Pseudomonadota</taxon>
        <taxon>Alphaproteobacteria</taxon>
        <taxon>Hyphomicrobiales</taxon>
        <taxon>Phyllobacteriaceae</taxon>
        <taxon>Mesorhizobium</taxon>
    </lineage>
</organism>
<evidence type="ECO:0000313" key="3">
    <source>
        <dbReference type="Proteomes" id="UP001152604"/>
    </source>
</evidence>
<accession>A0ABN8K5W6</accession>
<name>A0ABN8K5W6_9HYPH</name>
<gene>
    <name evidence="2" type="ORF">MES4922_40362</name>
</gene>